<dbReference type="AlphaFoldDB" id="A0A8E1QWK3"/>
<dbReference type="Pfam" id="PF12704">
    <property type="entry name" value="MacB_PCD"/>
    <property type="match status" value="1"/>
</dbReference>
<dbReference type="PANTHER" id="PTHR30572">
    <property type="entry name" value="MEMBRANE COMPONENT OF TRANSPORTER-RELATED"/>
    <property type="match status" value="1"/>
</dbReference>
<evidence type="ECO:0000259" key="7">
    <source>
        <dbReference type="Pfam" id="PF02687"/>
    </source>
</evidence>
<feature type="transmembrane region" description="Helical" evidence="6">
    <location>
        <begin position="715"/>
        <end position="735"/>
    </location>
</feature>
<feature type="domain" description="ABC3 transporter permease C-terminal" evidence="7">
    <location>
        <begin position="282"/>
        <end position="396"/>
    </location>
</feature>
<dbReference type="Pfam" id="PF02687">
    <property type="entry name" value="FtsX"/>
    <property type="match status" value="2"/>
</dbReference>
<feature type="transmembrane region" description="Helical" evidence="6">
    <location>
        <begin position="331"/>
        <end position="352"/>
    </location>
</feature>
<evidence type="ECO:0000313" key="9">
    <source>
        <dbReference type="EMBL" id="KOO67787.1"/>
    </source>
</evidence>
<dbReference type="InterPro" id="IPR003838">
    <property type="entry name" value="ABC3_permease_C"/>
</dbReference>
<dbReference type="InterPro" id="IPR025857">
    <property type="entry name" value="MacB_PCD"/>
</dbReference>
<evidence type="ECO:0000256" key="3">
    <source>
        <dbReference type="ARBA" id="ARBA00022692"/>
    </source>
</evidence>
<evidence type="ECO:0000256" key="4">
    <source>
        <dbReference type="ARBA" id="ARBA00022989"/>
    </source>
</evidence>
<keyword evidence="2" id="KW-1003">Cell membrane</keyword>
<protein>
    <submittedName>
        <fullName evidence="9">ABC transporter permease</fullName>
    </submittedName>
</protein>
<feature type="transmembrane region" description="Helical" evidence="6">
    <location>
        <begin position="413"/>
        <end position="436"/>
    </location>
</feature>
<gene>
    <name evidence="9" type="ORF">ACU52_11550</name>
</gene>
<dbReference type="GO" id="GO:0022857">
    <property type="term" value="F:transmembrane transporter activity"/>
    <property type="evidence" value="ECO:0007669"/>
    <property type="project" value="TreeGrafter"/>
</dbReference>
<feature type="transmembrane region" description="Helical" evidence="6">
    <location>
        <begin position="278"/>
        <end position="299"/>
    </location>
</feature>
<dbReference type="InterPro" id="IPR050250">
    <property type="entry name" value="Macrolide_Exporter_MacB"/>
</dbReference>
<keyword evidence="10" id="KW-1185">Reference proteome</keyword>
<feature type="transmembrane region" description="Helical" evidence="6">
    <location>
        <begin position="663"/>
        <end position="687"/>
    </location>
</feature>
<feature type="domain" description="MacB-like periplasmic core" evidence="8">
    <location>
        <begin position="20"/>
        <end position="239"/>
    </location>
</feature>
<comment type="subcellular location">
    <subcellularLocation>
        <location evidence="1">Cell membrane</location>
        <topology evidence="1">Multi-pass membrane protein</topology>
    </subcellularLocation>
</comment>
<evidence type="ECO:0000256" key="2">
    <source>
        <dbReference type="ARBA" id="ARBA00022475"/>
    </source>
</evidence>
<dbReference type="GO" id="GO:0005886">
    <property type="term" value="C:plasma membrane"/>
    <property type="evidence" value="ECO:0007669"/>
    <property type="project" value="UniProtKB-SubCell"/>
</dbReference>
<proteinExistence type="predicted"/>
<keyword evidence="5 6" id="KW-0472">Membrane</keyword>
<evidence type="ECO:0000313" key="10">
    <source>
        <dbReference type="Proteomes" id="UP000036951"/>
    </source>
</evidence>
<evidence type="ECO:0000256" key="1">
    <source>
        <dbReference type="ARBA" id="ARBA00004651"/>
    </source>
</evidence>
<dbReference type="EMBL" id="LFQU01000025">
    <property type="protein sequence ID" value="KOO67787.1"/>
    <property type="molecule type" value="Genomic_DNA"/>
</dbReference>
<keyword evidence="4 6" id="KW-1133">Transmembrane helix</keyword>
<reference evidence="9 10" key="1">
    <citation type="submission" date="2015-06" db="EMBL/GenBank/DDBJ databases">
        <title>Prevotella sp. 109, sp. nov., a novel member of the family Prevotellaceae isolated from human faeces.</title>
        <authorList>
            <person name="Shkoporov A.N."/>
            <person name="Chaplin A.V."/>
            <person name="Kafarskaia L.I."/>
            <person name="Efimov B.A."/>
        </authorList>
    </citation>
    <scope>NUCLEOTIDE SEQUENCE [LARGE SCALE GENOMIC DNA]</scope>
    <source>
        <strain evidence="9 10">109</strain>
    </source>
</reference>
<feature type="transmembrane region" description="Helical" evidence="6">
    <location>
        <begin position="747"/>
        <end position="768"/>
    </location>
</feature>
<comment type="caution">
    <text evidence="9">The sequence shown here is derived from an EMBL/GenBank/DDBJ whole genome shotgun (WGS) entry which is preliminary data.</text>
</comment>
<evidence type="ECO:0000259" key="8">
    <source>
        <dbReference type="Pfam" id="PF12704"/>
    </source>
</evidence>
<keyword evidence="3 6" id="KW-0812">Transmembrane</keyword>
<feature type="transmembrane region" description="Helical" evidence="6">
    <location>
        <begin position="372"/>
        <end position="393"/>
    </location>
</feature>
<organism evidence="9 10">
    <name type="scientific">Xylanibacter rarus</name>
    <dbReference type="NCBI Taxonomy" id="1676614"/>
    <lineage>
        <taxon>Bacteria</taxon>
        <taxon>Pseudomonadati</taxon>
        <taxon>Bacteroidota</taxon>
        <taxon>Bacteroidia</taxon>
        <taxon>Bacteroidales</taxon>
        <taxon>Prevotellaceae</taxon>
        <taxon>Xylanibacter</taxon>
    </lineage>
</organism>
<accession>A0A8E1QWK3</accession>
<feature type="domain" description="ABC3 transporter permease C-terminal" evidence="7">
    <location>
        <begin position="666"/>
        <end position="778"/>
    </location>
</feature>
<dbReference type="OrthoDB" id="973976at2"/>
<name>A0A8E1QWK3_9BACT</name>
<evidence type="ECO:0000256" key="6">
    <source>
        <dbReference type="SAM" id="Phobius"/>
    </source>
</evidence>
<dbReference type="PANTHER" id="PTHR30572:SF18">
    <property type="entry name" value="ABC-TYPE MACROLIDE FAMILY EXPORT SYSTEM PERMEASE COMPONENT 2"/>
    <property type="match status" value="1"/>
</dbReference>
<feature type="transmembrane region" description="Helical" evidence="6">
    <location>
        <begin position="21"/>
        <end position="42"/>
    </location>
</feature>
<evidence type="ECO:0000256" key="5">
    <source>
        <dbReference type="ARBA" id="ARBA00023136"/>
    </source>
</evidence>
<dbReference type="Proteomes" id="UP000036951">
    <property type="component" value="Unassembled WGS sequence"/>
</dbReference>
<sequence>MSNFNLKSYFTFLSRNKTYTAVNVFGLAVSLTFVIIIGLYTWQEFYIDRQHSKAKRIYNIGLNMDDGTWRTANCHHAVLRYLRSRYPEIEQTCGFTAGSLKLKDNGNFVNLNVLEADSTFFSMFDFPFVQGNRTNSLDQKGNIVLTESAARRLFGNTAVIGRTLTTANDNHFRVTGVVKDFDNTFIDKDIQGVIDFSYTINMANMDENFPHMVNITGAASFVQVREGCDFAAKQKDVDAYFQTFWEDNHPIITRLDKLYFSGLDAFLMQMGNLTLVKILLAVGIAILLFSIMNYVNLTVAQSGYRAREMATRRLFGCTRGTVGVNMFTESLVMCVISLLIAVALACACAPYASLLLDTKLDLSLLASPLTVGIMAAFILLVSLASGVLPATILSRVKPIEVVRGTFRKHTKMIFSRVFITVQNIITITMLACAMIMSMQMLHLTKAPLGFNTENIICIEYPDNYSSQNSGEFEDRLRSLPFVKAVAPSCGTPATGGNNNTVTFDGEKREWSFQFISGTPEMMKIYGLTLKNDLHAKGDSIVYLNDMAMKALQMKPTDRHLSSRYEQIRYGYFRKNAEFGGVLNELRIRNILEEQHPLLVQACNNIQNPWNISILVSGDPVEAYAKIKDVYKEVFHEDIDESSSPFVDKYVQERFKQELRTTKIVSLFAFIAIIISLLGLVAMSTYFIQQRAREIAVRKVFGSTGNQIRLRLIRTFMLYVGIAFIIAVPIVVHFMSKWIEQYSYRIVWWPWIVAAGAIVMLISLAAVAVQSWMASNENPVKNIRQE</sequence>
<dbReference type="RefSeq" id="WP_053398881.1">
    <property type="nucleotide sequence ID" value="NZ_LFQU01000025.1"/>
</dbReference>